<feature type="domain" description="PAC" evidence="4">
    <location>
        <begin position="533"/>
        <end position="586"/>
    </location>
</feature>
<dbReference type="RefSeq" id="WP_084089021.1">
    <property type="nucleotide sequence ID" value="NZ_FWXD01000002.1"/>
</dbReference>
<dbReference type="SUPFAM" id="SSF55073">
    <property type="entry name" value="Nucleotide cyclase"/>
    <property type="match status" value="1"/>
</dbReference>
<dbReference type="CDD" id="cd12914">
    <property type="entry name" value="PDC1_DGC_like"/>
    <property type="match status" value="1"/>
</dbReference>
<dbReference type="Pfam" id="PF00990">
    <property type="entry name" value="GGDEF"/>
    <property type="match status" value="1"/>
</dbReference>
<accession>A0A1W1X3E5</accession>
<dbReference type="Pfam" id="PF22588">
    <property type="entry name" value="dCache_1_like"/>
    <property type="match status" value="1"/>
</dbReference>
<dbReference type="PANTHER" id="PTHR44757">
    <property type="entry name" value="DIGUANYLATE CYCLASE DGCP"/>
    <property type="match status" value="1"/>
</dbReference>
<dbReference type="SMART" id="SM00052">
    <property type="entry name" value="EAL"/>
    <property type="match status" value="1"/>
</dbReference>
<dbReference type="Proteomes" id="UP000192761">
    <property type="component" value="Unassembled WGS sequence"/>
</dbReference>
<dbReference type="SMART" id="SM00091">
    <property type="entry name" value="PAS"/>
    <property type="match status" value="2"/>
</dbReference>
<evidence type="ECO:0000259" key="6">
    <source>
        <dbReference type="PROSITE" id="PS50887"/>
    </source>
</evidence>
<dbReference type="PROSITE" id="PS50113">
    <property type="entry name" value="PAC"/>
    <property type="match status" value="1"/>
</dbReference>
<feature type="domain" description="EAL" evidence="5">
    <location>
        <begin position="760"/>
        <end position="1014"/>
    </location>
</feature>
<dbReference type="STRING" id="1121001.SAMN02745857_00565"/>
<feature type="transmembrane region" description="Helical" evidence="2">
    <location>
        <begin position="23"/>
        <end position="44"/>
    </location>
</feature>
<dbReference type="SUPFAM" id="SSF55785">
    <property type="entry name" value="PYP-like sensor domain (PAS domain)"/>
    <property type="match status" value="2"/>
</dbReference>
<dbReference type="Gene3D" id="3.30.450.20">
    <property type="entry name" value="PAS domain"/>
    <property type="match status" value="4"/>
</dbReference>
<dbReference type="GO" id="GO:0071732">
    <property type="term" value="P:cellular response to nitric oxide"/>
    <property type="evidence" value="ECO:0007669"/>
    <property type="project" value="UniProtKB-ARBA"/>
</dbReference>
<dbReference type="AlphaFoldDB" id="A0A1W1X3E5"/>
<dbReference type="SMART" id="SM00267">
    <property type="entry name" value="GGDEF"/>
    <property type="match status" value="1"/>
</dbReference>
<name>A0A1W1X3E5_9NEIS</name>
<evidence type="ECO:0000313" key="7">
    <source>
        <dbReference type="EMBL" id="SMC18459.1"/>
    </source>
</evidence>
<dbReference type="InterPro" id="IPR000014">
    <property type="entry name" value="PAS"/>
</dbReference>
<dbReference type="FunFam" id="3.30.70.270:FF:000001">
    <property type="entry name" value="Diguanylate cyclase domain protein"/>
    <property type="match status" value="1"/>
</dbReference>
<dbReference type="PROSITE" id="PS50883">
    <property type="entry name" value="EAL"/>
    <property type="match status" value="1"/>
</dbReference>
<evidence type="ECO:0000313" key="8">
    <source>
        <dbReference type="Proteomes" id="UP000192761"/>
    </source>
</evidence>
<proteinExistence type="predicted"/>
<dbReference type="CDD" id="cd00130">
    <property type="entry name" value="PAS"/>
    <property type="match status" value="2"/>
</dbReference>
<dbReference type="InterPro" id="IPR001610">
    <property type="entry name" value="PAC"/>
</dbReference>
<protein>
    <submittedName>
        <fullName evidence="7">PAS domain S-box-containing protein/diguanylate cyclase (GGDEF) domain-containing protein</fullName>
    </submittedName>
</protein>
<feature type="domain" description="PAS" evidence="3">
    <location>
        <begin position="456"/>
        <end position="529"/>
    </location>
</feature>
<sequence length="1027" mass="114902">MARAAASQPEQESLRSFGQIRHVLIALSLSVLIFVAAAVSWSIYRGYRETLAAAEQQMLTLAQTVDEHVGRTLDGTVNGLFSVQQDDVFRLCLAARDGACLHAYLQRQIGRTPQLVSYAVAYDDGQLAASSLLHPPPEHNLSQVHYFKVARSQPASPYYIAEQQPDPTGKLSIIPVSTALSDKQGRFVGALIAGLQPAYFQRIYQNVSQNRAVVLDIFRDDGLSLAHFPFDEQNNGRDLSSKTFFENAFRLGDSGVFTETSATDHVTRIYGWRRVSGLPLGIMVGIDRETVLQPWRQESWINGGISALAVLSGSLLLFYLLRQIKRQERTEADLYLTKVAVERGADLAIWLNPHGQIRYVNATACNRLGYAEGELLTMRFRDINPTFRSDAWPRFWDKLRAQKHLFDEITLRTRAGEEFPTEVYSNHIVFKGQEYNCAVVRDISERRLAEEAIIKSEQQLRLALEASSTGLFDMPLDNRRNAVTSPEYDRLLGFEPGELIETFDKWKEQLHVADRDMVIGAFRDYYTGASQQFSIEFRRKVKSGGHRWFQSQGRFVEFDSRNRPTRLIGTMTDITERKEAQERITELANFDSVTGLANRNLLRDELRLAVASSERFGRKLAVLFLDLDRFKTINDSLGHAAGDQVLNQVAERLRKIVRRSDILARLGGDEFVLVLTELKDAMQAGDTAEHLLQTFAEPFELEAGGFATTTSIGISVYPDDGNDPDTLIRNADVAMYQAKSSGRNNFQYFTADMNVRASERLELETSMRHALTNGEFELYYQPQVSLKDNRVIGAEALIRWNHPEQGLISPAKFIPVAEESRMIVPIGNWVLQEACRHAAAWQAAGLPPITIAVNLSPLQLHQSNLLDIVSDAMSSAGLAPQYLEIEVTESVVMQEVEHVMAMLHGIKRLGVKLSIDDFGTGYSSLSYLKRFAFDKLKVDQSFVRDLASDANDAAIVLAIIGLGKTLGMSVLAEGVETPLQLEFLRRAQTDSIQGYLFSRPLNASEFRKLLGNPEGMLLSSSVAPISG</sequence>
<dbReference type="Pfam" id="PF08447">
    <property type="entry name" value="PAS_3"/>
    <property type="match status" value="1"/>
</dbReference>
<evidence type="ECO:0000259" key="3">
    <source>
        <dbReference type="PROSITE" id="PS50112"/>
    </source>
</evidence>
<dbReference type="InterPro" id="IPR013655">
    <property type="entry name" value="PAS_fold_3"/>
</dbReference>
<dbReference type="CDD" id="cd01948">
    <property type="entry name" value="EAL"/>
    <property type="match status" value="1"/>
</dbReference>
<dbReference type="InterPro" id="IPR029787">
    <property type="entry name" value="Nucleotide_cyclase"/>
</dbReference>
<dbReference type="NCBIfam" id="TIGR00254">
    <property type="entry name" value="GGDEF"/>
    <property type="match status" value="1"/>
</dbReference>
<dbReference type="InterPro" id="IPR035965">
    <property type="entry name" value="PAS-like_dom_sf"/>
</dbReference>
<organism evidence="7 8">
    <name type="scientific">Andreprevotia lacus DSM 23236</name>
    <dbReference type="NCBI Taxonomy" id="1121001"/>
    <lineage>
        <taxon>Bacteria</taxon>
        <taxon>Pseudomonadati</taxon>
        <taxon>Pseudomonadota</taxon>
        <taxon>Betaproteobacteria</taxon>
        <taxon>Neisseriales</taxon>
        <taxon>Chitinibacteraceae</taxon>
        <taxon>Andreprevotia</taxon>
    </lineage>
</organism>
<gene>
    <name evidence="7" type="ORF">SAMN02745857_00565</name>
</gene>
<dbReference type="SMART" id="SM00086">
    <property type="entry name" value="PAC"/>
    <property type="match status" value="2"/>
</dbReference>
<dbReference type="PROSITE" id="PS50887">
    <property type="entry name" value="GGDEF"/>
    <property type="match status" value="1"/>
</dbReference>
<dbReference type="Pfam" id="PF13426">
    <property type="entry name" value="PAS_9"/>
    <property type="match status" value="1"/>
</dbReference>
<dbReference type="InterPro" id="IPR000160">
    <property type="entry name" value="GGDEF_dom"/>
</dbReference>
<dbReference type="InterPro" id="IPR052155">
    <property type="entry name" value="Biofilm_reg_signaling"/>
</dbReference>
<dbReference type="Pfam" id="PF00563">
    <property type="entry name" value="EAL"/>
    <property type="match status" value="1"/>
</dbReference>
<dbReference type="CDD" id="cd12915">
    <property type="entry name" value="PDC2_DGC_like"/>
    <property type="match status" value="1"/>
</dbReference>
<dbReference type="InterPro" id="IPR000700">
    <property type="entry name" value="PAS-assoc_C"/>
</dbReference>
<dbReference type="InterPro" id="IPR054327">
    <property type="entry name" value="His-kinase-like_sensor"/>
</dbReference>
<dbReference type="Gene3D" id="3.30.70.270">
    <property type="match status" value="1"/>
</dbReference>
<dbReference type="SUPFAM" id="SSF141868">
    <property type="entry name" value="EAL domain-like"/>
    <property type="match status" value="1"/>
</dbReference>
<dbReference type="FunFam" id="3.20.20.450:FF:000001">
    <property type="entry name" value="Cyclic di-GMP phosphodiesterase yahA"/>
    <property type="match status" value="1"/>
</dbReference>
<dbReference type="GO" id="GO:0071111">
    <property type="term" value="F:cyclic-guanylate-specific phosphodiesterase activity"/>
    <property type="evidence" value="ECO:0007669"/>
    <property type="project" value="UniProtKB-EC"/>
</dbReference>
<dbReference type="PANTHER" id="PTHR44757:SF2">
    <property type="entry name" value="BIOFILM ARCHITECTURE MAINTENANCE PROTEIN MBAA"/>
    <property type="match status" value="1"/>
</dbReference>
<evidence type="ECO:0000259" key="5">
    <source>
        <dbReference type="PROSITE" id="PS50883"/>
    </source>
</evidence>
<comment type="catalytic activity">
    <reaction evidence="1">
        <text>3',3'-c-di-GMP + H2O = 5'-phosphoguanylyl(3'-&gt;5')guanosine + H(+)</text>
        <dbReference type="Rhea" id="RHEA:24902"/>
        <dbReference type="ChEBI" id="CHEBI:15377"/>
        <dbReference type="ChEBI" id="CHEBI:15378"/>
        <dbReference type="ChEBI" id="CHEBI:58754"/>
        <dbReference type="ChEBI" id="CHEBI:58805"/>
        <dbReference type="EC" id="3.1.4.52"/>
    </reaction>
    <physiologicalReaction direction="left-to-right" evidence="1">
        <dbReference type="Rhea" id="RHEA:24903"/>
    </physiologicalReaction>
</comment>
<evidence type="ECO:0000259" key="4">
    <source>
        <dbReference type="PROSITE" id="PS50113"/>
    </source>
</evidence>
<keyword evidence="2" id="KW-0812">Transmembrane</keyword>
<dbReference type="InterPro" id="IPR043128">
    <property type="entry name" value="Rev_trsase/Diguanyl_cyclase"/>
</dbReference>
<dbReference type="InterPro" id="IPR035919">
    <property type="entry name" value="EAL_sf"/>
</dbReference>
<reference evidence="7 8" key="1">
    <citation type="submission" date="2017-04" db="EMBL/GenBank/DDBJ databases">
        <authorList>
            <person name="Afonso C.L."/>
            <person name="Miller P.J."/>
            <person name="Scott M.A."/>
            <person name="Spackman E."/>
            <person name="Goraichik I."/>
            <person name="Dimitrov K.M."/>
            <person name="Suarez D.L."/>
            <person name="Swayne D.E."/>
        </authorList>
    </citation>
    <scope>NUCLEOTIDE SEQUENCE [LARGE SCALE GENOMIC DNA]</scope>
    <source>
        <strain evidence="7 8">DSM 23236</strain>
    </source>
</reference>
<dbReference type="CDD" id="cd01949">
    <property type="entry name" value="GGDEF"/>
    <property type="match status" value="1"/>
</dbReference>
<dbReference type="InterPro" id="IPR001633">
    <property type="entry name" value="EAL_dom"/>
</dbReference>
<keyword evidence="8" id="KW-1185">Reference proteome</keyword>
<dbReference type="PROSITE" id="PS50112">
    <property type="entry name" value="PAS"/>
    <property type="match status" value="1"/>
</dbReference>
<dbReference type="Gene3D" id="3.20.20.450">
    <property type="entry name" value="EAL domain"/>
    <property type="match status" value="1"/>
</dbReference>
<dbReference type="NCBIfam" id="TIGR00229">
    <property type="entry name" value="sensory_box"/>
    <property type="match status" value="2"/>
</dbReference>
<evidence type="ECO:0000256" key="2">
    <source>
        <dbReference type="SAM" id="Phobius"/>
    </source>
</evidence>
<evidence type="ECO:0000256" key="1">
    <source>
        <dbReference type="ARBA" id="ARBA00051114"/>
    </source>
</evidence>
<keyword evidence="2" id="KW-0472">Membrane</keyword>
<feature type="domain" description="GGDEF" evidence="6">
    <location>
        <begin position="618"/>
        <end position="751"/>
    </location>
</feature>
<dbReference type="OrthoDB" id="9813903at2"/>
<keyword evidence="2" id="KW-1133">Transmembrane helix</keyword>
<dbReference type="EMBL" id="FWXD01000002">
    <property type="protein sequence ID" value="SMC18459.1"/>
    <property type="molecule type" value="Genomic_DNA"/>
</dbReference>